<reference evidence="4" key="1">
    <citation type="journal article" date="2023" name="Mol. Phylogenet. Evol.">
        <title>Genome-scale phylogeny and comparative genomics of the fungal order Sordariales.</title>
        <authorList>
            <person name="Hensen N."/>
            <person name="Bonometti L."/>
            <person name="Westerberg I."/>
            <person name="Brannstrom I.O."/>
            <person name="Guillou S."/>
            <person name="Cros-Aarteil S."/>
            <person name="Calhoun S."/>
            <person name="Haridas S."/>
            <person name="Kuo A."/>
            <person name="Mondo S."/>
            <person name="Pangilinan J."/>
            <person name="Riley R."/>
            <person name="LaButti K."/>
            <person name="Andreopoulos B."/>
            <person name="Lipzen A."/>
            <person name="Chen C."/>
            <person name="Yan M."/>
            <person name="Daum C."/>
            <person name="Ng V."/>
            <person name="Clum A."/>
            <person name="Steindorff A."/>
            <person name="Ohm R.A."/>
            <person name="Martin F."/>
            <person name="Silar P."/>
            <person name="Natvig D.O."/>
            <person name="Lalanne C."/>
            <person name="Gautier V."/>
            <person name="Ament-Velasquez S.L."/>
            <person name="Kruys A."/>
            <person name="Hutchinson M.I."/>
            <person name="Powell A.J."/>
            <person name="Barry K."/>
            <person name="Miller A.N."/>
            <person name="Grigoriev I.V."/>
            <person name="Debuchy R."/>
            <person name="Gladieux P."/>
            <person name="Hiltunen Thoren M."/>
            <person name="Johannesson H."/>
        </authorList>
    </citation>
    <scope>NUCLEOTIDE SEQUENCE</scope>
    <source>
        <strain evidence="4">PSN243</strain>
    </source>
</reference>
<dbReference type="AlphaFoldDB" id="A0AAV9G8F4"/>
<dbReference type="PANTHER" id="PTHR24198:SF165">
    <property type="entry name" value="ANKYRIN REPEAT-CONTAINING PROTEIN-RELATED"/>
    <property type="match status" value="1"/>
</dbReference>
<feature type="repeat" description="ANK" evidence="3">
    <location>
        <begin position="114"/>
        <end position="146"/>
    </location>
</feature>
<dbReference type="Gene3D" id="1.25.40.20">
    <property type="entry name" value="Ankyrin repeat-containing domain"/>
    <property type="match status" value="2"/>
</dbReference>
<dbReference type="Proteomes" id="UP001321760">
    <property type="component" value="Unassembled WGS sequence"/>
</dbReference>
<keyword evidence="1" id="KW-0677">Repeat</keyword>
<comment type="caution">
    <text evidence="4">The sequence shown here is derived from an EMBL/GenBank/DDBJ whole genome shotgun (WGS) entry which is preliminary data.</text>
</comment>
<accession>A0AAV9G8F4</accession>
<dbReference type="EMBL" id="MU865988">
    <property type="protein sequence ID" value="KAK4443677.1"/>
    <property type="molecule type" value="Genomic_DNA"/>
</dbReference>
<evidence type="ECO:0000256" key="1">
    <source>
        <dbReference type="ARBA" id="ARBA00022737"/>
    </source>
</evidence>
<reference evidence="4" key="2">
    <citation type="submission" date="2023-05" db="EMBL/GenBank/DDBJ databases">
        <authorList>
            <consortium name="Lawrence Berkeley National Laboratory"/>
            <person name="Steindorff A."/>
            <person name="Hensen N."/>
            <person name="Bonometti L."/>
            <person name="Westerberg I."/>
            <person name="Brannstrom I.O."/>
            <person name="Guillou S."/>
            <person name="Cros-Aarteil S."/>
            <person name="Calhoun S."/>
            <person name="Haridas S."/>
            <person name="Kuo A."/>
            <person name="Mondo S."/>
            <person name="Pangilinan J."/>
            <person name="Riley R."/>
            <person name="Labutti K."/>
            <person name="Andreopoulos B."/>
            <person name="Lipzen A."/>
            <person name="Chen C."/>
            <person name="Yanf M."/>
            <person name="Daum C."/>
            <person name="Ng V."/>
            <person name="Clum A."/>
            <person name="Ohm R."/>
            <person name="Martin F."/>
            <person name="Silar P."/>
            <person name="Natvig D."/>
            <person name="Lalanne C."/>
            <person name="Gautier V."/>
            <person name="Ament-Velasquez S.L."/>
            <person name="Kruys A."/>
            <person name="Hutchinson M.I."/>
            <person name="Powell A.J."/>
            <person name="Barry K."/>
            <person name="Miller A.N."/>
            <person name="Grigoriev I.V."/>
            <person name="Debuchy R."/>
            <person name="Gladieux P."/>
            <person name="Thoren M.H."/>
            <person name="Johannesson H."/>
        </authorList>
    </citation>
    <scope>NUCLEOTIDE SEQUENCE</scope>
    <source>
        <strain evidence="4">PSN243</strain>
    </source>
</reference>
<sequence>MRRFESESGLVSADRGPVRWTLQYTDWADHFSLTDSFGYIGHLSPDMGTMFTFNLNSSVFSGIPPTAASKDGVVNVGKSKFTTALYEAADHGWYGITKLLLGTGTDMDAISNDLGLTPLYIAVLRQYKEIVRALLDPGARLTIKDEVGFTTVDMAMQLESYEIAQLLVDAGAKFQPLTINDDDIGQTPEERLFDLVMDGITEEVKYVLRFDGIDPNVVKEIGDITGVTCQHLAAERGHEETVAALLEAGADANSRTRRNDTVTASVDEWSH</sequence>
<evidence type="ECO:0000313" key="5">
    <source>
        <dbReference type="Proteomes" id="UP001321760"/>
    </source>
</evidence>
<evidence type="ECO:0000256" key="3">
    <source>
        <dbReference type="PROSITE-ProRule" id="PRU00023"/>
    </source>
</evidence>
<gene>
    <name evidence="4" type="ORF">QBC34DRAFT_385991</name>
</gene>
<dbReference type="GO" id="GO:0005737">
    <property type="term" value="C:cytoplasm"/>
    <property type="evidence" value="ECO:0007669"/>
    <property type="project" value="TreeGrafter"/>
</dbReference>
<dbReference type="PROSITE" id="PS50088">
    <property type="entry name" value="ANK_REPEAT"/>
    <property type="match status" value="3"/>
</dbReference>
<feature type="repeat" description="ANK" evidence="3">
    <location>
        <begin position="225"/>
        <end position="257"/>
    </location>
</feature>
<evidence type="ECO:0000256" key="2">
    <source>
        <dbReference type="ARBA" id="ARBA00023043"/>
    </source>
</evidence>
<feature type="repeat" description="ANK" evidence="3">
    <location>
        <begin position="80"/>
        <end position="112"/>
    </location>
</feature>
<organism evidence="4 5">
    <name type="scientific">Podospora aff. communis PSN243</name>
    <dbReference type="NCBI Taxonomy" id="3040156"/>
    <lineage>
        <taxon>Eukaryota</taxon>
        <taxon>Fungi</taxon>
        <taxon>Dikarya</taxon>
        <taxon>Ascomycota</taxon>
        <taxon>Pezizomycotina</taxon>
        <taxon>Sordariomycetes</taxon>
        <taxon>Sordariomycetidae</taxon>
        <taxon>Sordariales</taxon>
        <taxon>Podosporaceae</taxon>
        <taxon>Podospora</taxon>
    </lineage>
</organism>
<dbReference type="PROSITE" id="PS50297">
    <property type="entry name" value="ANK_REP_REGION"/>
    <property type="match status" value="2"/>
</dbReference>
<dbReference type="SUPFAM" id="SSF48403">
    <property type="entry name" value="Ankyrin repeat"/>
    <property type="match status" value="1"/>
</dbReference>
<keyword evidence="5" id="KW-1185">Reference proteome</keyword>
<name>A0AAV9G8F4_9PEZI</name>
<dbReference type="InterPro" id="IPR036770">
    <property type="entry name" value="Ankyrin_rpt-contain_sf"/>
</dbReference>
<dbReference type="InterPro" id="IPR002110">
    <property type="entry name" value="Ankyrin_rpt"/>
</dbReference>
<dbReference type="Pfam" id="PF12796">
    <property type="entry name" value="Ank_2"/>
    <property type="match status" value="1"/>
</dbReference>
<keyword evidence="2 3" id="KW-0040">ANK repeat</keyword>
<protein>
    <submittedName>
        <fullName evidence="4">Ankyrin repeat-containing domain protein</fullName>
    </submittedName>
</protein>
<dbReference type="PANTHER" id="PTHR24198">
    <property type="entry name" value="ANKYRIN REPEAT AND PROTEIN KINASE DOMAIN-CONTAINING PROTEIN"/>
    <property type="match status" value="1"/>
</dbReference>
<evidence type="ECO:0000313" key="4">
    <source>
        <dbReference type="EMBL" id="KAK4443677.1"/>
    </source>
</evidence>
<proteinExistence type="predicted"/>
<dbReference type="SMART" id="SM00248">
    <property type="entry name" value="ANK"/>
    <property type="match status" value="4"/>
</dbReference>
<dbReference type="Pfam" id="PF00023">
    <property type="entry name" value="Ank"/>
    <property type="match status" value="1"/>
</dbReference>